<organism evidence="2 3">
    <name type="scientific">Elysia crispata</name>
    <name type="common">lettuce slug</name>
    <dbReference type="NCBI Taxonomy" id="231223"/>
    <lineage>
        <taxon>Eukaryota</taxon>
        <taxon>Metazoa</taxon>
        <taxon>Spiralia</taxon>
        <taxon>Lophotrochozoa</taxon>
        <taxon>Mollusca</taxon>
        <taxon>Gastropoda</taxon>
        <taxon>Heterobranchia</taxon>
        <taxon>Euthyneura</taxon>
        <taxon>Panpulmonata</taxon>
        <taxon>Sacoglossa</taxon>
        <taxon>Placobranchoidea</taxon>
        <taxon>Plakobranchidae</taxon>
        <taxon>Elysia</taxon>
    </lineage>
</organism>
<protein>
    <submittedName>
        <fullName evidence="2">Uncharacterized protein</fullName>
    </submittedName>
</protein>
<gene>
    <name evidence="2" type="ORF">RRG08_010165</name>
</gene>
<comment type="caution">
    <text evidence="2">The sequence shown here is derived from an EMBL/GenBank/DDBJ whole genome shotgun (WGS) entry which is preliminary data.</text>
</comment>
<evidence type="ECO:0000256" key="1">
    <source>
        <dbReference type="SAM" id="MobiDB-lite"/>
    </source>
</evidence>
<evidence type="ECO:0000313" key="3">
    <source>
        <dbReference type="Proteomes" id="UP001283361"/>
    </source>
</evidence>
<dbReference type="AlphaFoldDB" id="A0AAE1AKL0"/>
<dbReference type="Proteomes" id="UP001283361">
    <property type="component" value="Unassembled WGS sequence"/>
</dbReference>
<reference evidence="2" key="1">
    <citation type="journal article" date="2023" name="G3 (Bethesda)">
        <title>A reference genome for the long-term kleptoplast-retaining sea slug Elysia crispata morphotype clarki.</title>
        <authorList>
            <person name="Eastman K.E."/>
            <person name="Pendleton A.L."/>
            <person name="Shaikh M.A."/>
            <person name="Suttiyut T."/>
            <person name="Ogas R."/>
            <person name="Tomko P."/>
            <person name="Gavelis G."/>
            <person name="Widhalm J.R."/>
            <person name="Wisecaver J.H."/>
        </authorList>
    </citation>
    <scope>NUCLEOTIDE SEQUENCE</scope>
    <source>
        <strain evidence="2">ECLA1</strain>
    </source>
</reference>
<sequence>MSSNPTDPMHFIRRPRLYPPSQGQGCFGGTRPQFLHSSPWRSQPDAEARKKCAADGVVRTHEMSLTNG</sequence>
<accession>A0AAE1AKL0</accession>
<dbReference type="EMBL" id="JAWDGP010001711">
    <property type="protein sequence ID" value="KAK3788916.1"/>
    <property type="molecule type" value="Genomic_DNA"/>
</dbReference>
<name>A0AAE1AKL0_9GAST</name>
<feature type="region of interest" description="Disordered" evidence="1">
    <location>
        <begin position="1"/>
        <end position="32"/>
    </location>
</feature>
<proteinExistence type="predicted"/>
<keyword evidence="3" id="KW-1185">Reference proteome</keyword>
<evidence type="ECO:0000313" key="2">
    <source>
        <dbReference type="EMBL" id="KAK3788916.1"/>
    </source>
</evidence>